<feature type="non-terminal residue" evidence="5">
    <location>
        <position position="1646"/>
    </location>
</feature>
<evidence type="ECO:0000313" key="5">
    <source>
        <dbReference type="EMBL" id="NWR41202.1"/>
    </source>
</evidence>
<feature type="compositionally biased region" description="Polar residues" evidence="2">
    <location>
        <begin position="1324"/>
        <end position="1335"/>
    </location>
</feature>
<dbReference type="GO" id="GO:0019901">
    <property type="term" value="F:protein kinase binding"/>
    <property type="evidence" value="ECO:0007669"/>
    <property type="project" value="TreeGrafter"/>
</dbReference>
<feature type="domain" description="DUF4704" evidence="3">
    <location>
        <begin position="738"/>
        <end position="1051"/>
    </location>
</feature>
<reference evidence="5 6" key="1">
    <citation type="submission" date="2019-09" db="EMBL/GenBank/DDBJ databases">
        <title>Bird 10,000 Genomes (B10K) Project - Family phase.</title>
        <authorList>
            <person name="Zhang G."/>
        </authorList>
    </citation>
    <scope>NUCLEOTIDE SEQUENCE [LARGE SCALE GENOMIC DNA]</scope>
    <source>
        <strain evidence="5">B10K-DU-001-18</strain>
        <tissue evidence="5">Muscle</tissue>
    </source>
</reference>
<dbReference type="PANTHER" id="PTHR13743">
    <property type="entry name" value="BEIGE/BEACH-RELATED"/>
    <property type="match status" value="1"/>
</dbReference>
<protein>
    <submittedName>
        <fullName evidence="5">NBEL2 protein</fullName>
    </submittedName>
</protein>
<feature type="compositionally biased region" description="Polar residues" evidence="2">
    <location>
        <begin position="1270"/>
        <end position="1282"/>
    </location>
</feature>
<feature type="non-terminal residue" evidence="5">
    <location>
        <position position="1"/>
    </location>
</feature>
<keyword evidence="1" id="KW-0853">WD repeat</keyword>
<dbReference type="InterPro" id="IPR031570">
    <property type="entry name" value="NBEA/BDCP_DUF4704"/>
</dbReference>
<dbReference type="InterPro" id="IPR046852">
    <property type="entry name" value="Neurobeachin_a-sol"/>
</dbReference>
<dbReference type="Pfam" id="PF15787">
    <property type="entry name" value="DUF4704"/>
    <property type="match status" value="1"/>
</dbReference>
<dbReference type="Proteomes" id="UP000529728">
    <property type="component" value="Unassembled WGS sequence"/>
</dbReference>
<dbReference type="GO" id="GO:0016020">
    <property type="term" value="C:membrane"/>
    <property type="evidence" value="ECO:0007669"/>
    <property type="project" value="TreeGrafter"/>
</dbReference>
<comment type="caution">
    <text evidence="5">The sequence shown here is derived from an EMBL/GenBank/DDBJ whole genome shotgun (WGS) entry which is preliminary data.</text>
</comment>
<name>A0A7K4X2L9_REGSA</name>
<dbReference type="GO" id="GO:0005829">
    <property type="term" value="C:cytosol"/>
    <property type="evidence" value="ECO:0007669"/>
    <property type="project" value="TreeGrafter"/>
</dbReference>
<proteinExistence type="predicted"/>
<evidence type="ECO:0000313" key="6">
    <source>
        <dbReference type="Proteomes" id="UP000529728"/>
    </source>
</evidence>
<dbReference type="GO" id="GO:0008104">
    <property type="term" value="P:intracellular protein localization"/>
    <property type="evidence" value="ECO:0007669"/>
    <property type="project" value="TreeGrafter"/>
</dbReference>
<feature type="compositionally biased region" description="Low complexity" evidence="2">
    <location>
        <begin position="1305"/>
        <end position="1315"/>
    </location>
</feature>
<keyword evidence="6" id="KW-1185">Reference proteome</keyword>
<gene>
    <name evidence="5" type="primary">Nbeal2_0</name>
    <name evidence="5" type="ORF">REGSAT_R02678</name>
</gene>
<evidence type="ECO:0000259" key="4">
    <source>
        <dbReference type="Pfam" id="PF20425"/>
    </source>
</evidence>
<dbReference type="OrthoDB" id="26681at2759"/>
<dbReference type="Pfam" id="PF16057">
    <property type="entry name" value="DUF4800"/>
    <property type="match status" value="1"/>
</dbReference>
<dbReference type="InterPro" id="IPR050865">
    <property type="entry name" value="BEACH_Domain"/>
</dbReference>
<dbReference type="Pfam" id="PF20425">
    <property type="entry name" value="Neurobeachin"/>
    <property type="match status" value="1"/>
</dbReference>
<evidence type="ECO:0000256" key="2">
    <source>
        <dbReference type="SAM" id="MobiDB-lite"/>
    </source>
</evidence>
<accession>A0A7K4X2L9</accession>
<organism evidence="5 6">
    <name type="scientific">Regulus satrapa</name>
    <name type="common">Golden-crowned kinglet</name>
    <dbReference type="NCBI Taxonomy" id="13245"/>
    <lineage>
        <taxon>Eukaryota</taxon>
        <taxon>Metazoa</taxon>
        <taxon>Chordata</taxon>
        <taxon>Craniata</taxon>
        <taxon>Vertebrata</taxon>
        <taxon>Euteleostomi</taxon>
        <taxon>Archelosauria</taxon>
        <taxon>Archosauria</taxon>
        <taxon>Dinosauria</taxon>
        <taxon>Saurischia</taxon>
        <taxon>Theropoda</taxon>
        <taxon>Coelurosauria</taxon>
        <taxon>Aves</taxon>
        <taxon>Neognathae</taxon>
        <taxon>Neoaves</taxon>
        <taxon>Telluraves</taxon>
        <taxon>Australaves</taxon>
        <taxon>Passeriformes</taxon>
        <taxon>Regulidae</taxon>
        <taxon>Regulus</taxon>
    </lineage>
</organism>
<dbReference type="InterPro" id="IPR016024">
    <property type="entry name" value="ARM-type_fold"/>
</dbReference>
<feature type="region of interest" description="Disordered" evidence="2">
    <location>
        <begin position="1270"/>
        <end position="1336"/>
    </location>
</feature>
<feature type="domain" description="Neurobeachin alpha-solenoid region" evidence="4">
    <location>
        <begin position="242"/>
        <end position="430"/>
    </location>
</feature>
<evidence type="ECO:0000259" key="3">
    <source>
        <dbReference type="Pfam" id="PF15787"/>
    </source>
</evidence>
<feature type="region of interest" description="Disordered" evidence="2">
    <location>
        <begin position="1225"/>
        <end position="1251"/>
    </location>
</feature>
<dbReference type="PANTHER" id="PTHR13743:SF111">
    <property type="entry name" value="NEUROBEACHIN-LIKE PROTEIN 2"/>
    <property type="match status" value="1"/>
</dbReference>
<dbReference type="InterPro" id="IPR013320">
    <property type="entry name" value="ConA-like_dom_sf"/>
</dbReference>
<dbReference type="EMBL" id="VWZN01000749">
    <property type="protein sequence ID" value="NWR41202.1"/>
    <property type="molecule type" value="Genomic_DNA"/>
</dbReference>
<sequence length="1646" mass="181662">RNLENIQPDRTPGCLPHVLRLLRLCGSQSRAQLESRTQLENGMLHALHLCECFLDPYQTWRRQLSGESISAKEKSKYKFAPAPLPPEFGAFFQESFQAGKQLPETIQLRIIHLFGAILSASKPNALQAITPAALEVLLGVLRRGGSGAPPCPALLEVTLRSVVAAVHVLHGSSPGAGPVSLRSLLAGYFRVLNSDLPAANNCFEHIIRLLQNSKLYLGSSREAGEARDEVPTRNGDGLQQVNASSSDAIAVHALGVLTAIMSNSPSAKEVFKERIGYAHLFEVLRSQGQPTQRLLQELLNMAVEGDHSSFPVRPIRNEQPLLILLSWLPALECRDLQVFLSAWLRRLCEASLPSRLTCVKAGMVLSLLRALATQPVLPNACSQNLLELLRSLGSLSIRPGELRQLLRLLRRERGQGPHPYVAPVIRALSGMARGEGPPRALQSFDLSPGMAGIMVPTIQKWPGGAFAFHAWLCLSEEEPEPPARPKRRQLYSFFTAGGTGFEAFFTAGGVLVVAVCTKKDYMTVALPEFAFNDSAWHCVDVVHVAGRRPFGQNVVSIYADGHLRKTAQLRFPSLHESFTSCCIGSAGHRTTTTAAATASHPPASHGPELVFPQHPVLGRSQSVPSTLGAPPWTPPQLPTEGVVATTAAGSQDTEWGSPTSLEGHLGSVAIFCEALQQAQVKALFCAGPNVTSPFTLEGDLVELSSKLLLYYTPQACRNNICLDLSPSHGLDGRLTGHKVVNWDIKDVVNCVGGMGVLLPLLEQVVSKTEEPEDEQETNDLVGPELTSSRNAQGMLIPLGKSSESKLEKNNVAAFLLLVKNFLRNHAVNQESLVQCHGPAIMGALLHKVPGSLLDMNTLMASQILMEQVASEGSGLLLHLLYQHLLFDFRIWSNSDFAVRLGHIQYLASVVKDHKQRIRKKYGVQFILDSIRSYYGTSREKTTAADDIRTVQTSLFSLVKDFFCRSFSGEEMQSLLNYLAGAQDEQQVCGALEVIHSLLKGSPAQEQLFAFLFEPGHVELLFSLLVQKKFSDEVRERVFKVLYKMLKYEKVPERSKSRLKLKDIGYHGLISYLSDIPGSMLLFRCLSEQVLGADPPSYKDLVAVVYLSHRAELSIRLDICRKLFHLIYAQQDLVKQLARLAGWQDTLTKLYVKESYECRQHSPSATGCPEPRDRMSPAPAELQELDVFLPLGYEASDQELSEGFSDHSISPSGRTKSFHSYNFKSFDSSDRASRSSSNPGDGPPLDGVYHPLSPFSTSPFDLGLDLASTSSMATAESGTQTPASGPGTPSPLESFKPFPGMRARKSSSLSNVLDESSYQDVLPSDNVSNTSNPQQTPEEELCNLLTNIIFSVTWRGVEGWDDAAWRERGQVFSVLTKLGTACELVRPPDEIKRSLLEMMLESALTDLKESGPAALPGLTHNALKLLRLLQDFLFSEGHNNQALWSEKIYEGVSSLLDKLGVWHHLADGTSDLKEMAQTGLRVLVGYILLQDPQLHSLAYVKLHSLLQTTSALRRDEACYLLGKLETPLRRSLASRSEAFSWLVPIVRTLMDQCYETLQLQQFLPSLPPTNGSPTFYEDFQLFCTSPEWRGFIEKHVQPTMAQFEMDTFARSHDLMSNFWNACYDAMMSSSQRREQEKATSRKLFQVL</sequence>
<dbReference type="SUPFAM" id="SSF48371">
    <property type="entry name" value="ARM repeat"/>
    <property type="match status" value="2"/>
</dbReference>
<dbReference type="SUPFAM" id="SSF49899">
    <property type="entry name" value="Concanavalin A-like lectins/glucanases"/>
    <property type="match status" value="1"/>
</dbReference>
<evidence type="ECO:0000256" key="1">
    <source>
        <dbReference type="ARBA" id="ARBA00022574"/>
    </source>
</evidence>